<reference evidence="21" key="1">
    <citation type="submission" date="2025-08" db="UniProtKB">
        <authorList>
            <consortium name="RefSeq"/>
        </authorList>
    </citation>
    <scope>IDENTIFICATION</scope>
</reference>
<evidence type="ECO:0000256" key="13">
    <source>
        <dbReference type="ARBA" id="ARBA00023242"/>
    </source>
</evidence>
<dbReference type="FunFam" id="2.40.50.690:FF:000010">
    <property type="entry name" value="Rrp44p homologue, putative"/>
    <property type="match status" value="1"/>
</dbReference>
<proteinExistence type="inferred from homology"/>
<evidence type="ECO:0000256" key="8">
    <source>
        <dbReference type="ARBA" id="ARBA00022759"/>
    </source>
</evidence>
<evidence type="ECO:0000256" key="11">
    <source>
        <dbReference type="ARBA" id="ARBA00022839"/>
    </source>
</evidence>
<dbReference type="OrthoDB" id="372421at2759"/>
<evidence type="ECO:0000256" key="17">
    <source>
        <dbReference type="SAM" id="MobiDB-lite"/>
    </source>
</evidence>
<dbReference type="InterPro" id="IPR001900">
    <property type="entry name" value="RNase_II/R"/>
</dbReference>
<dbReference type="Pfam" id="PF17215">
    <property type="entry name" value="Rrp44_S1"/>
    <property type="match status" value="1"/>
</dbReference>
<sequence length="976" mass="111544">MLTTKVFFRKTKGGNIFKTVREHYLRDDIYCGFKTCKKCKGRLRDMVLDVEDAAVKSSLLPNPYFLVLDTNIILDQIDVLEEDAITNVIILQTVLEEIRHRSSTVYKKLKNIIADARRKFFVFINEHHRETYIEREPGEKINDRNDRAIRVAVKWYNTHLNSDDNNIKIILLTDDVGNQTHAVEEGLFVVSMEDYIASLENSNFLLDKLCKRSYGLDIQGPELFPCHLAPTELHDGISSGKLLQGTFLASRENFLEGNVNVEGREKPIFVQGRSHLNRAVDGDIVAIEILPEDQWSSPSEIVLQDEEGADADEIPEDEKELRKHSVKTQEKILTGKIVGIIRRKWRQYCGILQPSAIKGNIRHLFVPAERKIPKIRIETRQAEILSKQRIIVALDSWPRNSRYPLGHFVRALGNIGDKETENEVLLLEHDVPHSRFSDAVLSFLPKLPWVITETDVAQREDLRYLDICSVDPPGCTDIDDALHCRSLPNGNFEVGVHIADVSHFIRPGTALDKEAASRATTVYLVDKRIDMVPELLSSNLCSLRGKEERFAFSCIWEVDSNANIINTRFCKSIICSRQAMTYEEAQLKIDDATQQDTIAVSLRGLNQLAKKLKKKRLENGALSLASPEIRFQVDSETHDPIDVEAKKLRETNSMVEEFMLLANISVAERILEEFPECAMLRRHPEPPQSNFEPLIKAAKNQGFTINTNTGKELARSLEETKKESNPYFNTMLKILATRCMMQAVYFISGMQQPHEFKHYGLACPIYTHFTSPIRRYADIIVHRLLAVCIGADATYPELLDKKKNHLLCHNLNYRNRMAQYAGRASVALHTHIFFRDKVQDEEGYILFVRKNALQVLIPKYGLEGILYLNNPVSSSVTFVYNSEDQSQTCGDVVFRAFDPIVVQMSLDRSNVQHEKLFFKLVKPEIPGFSVPPLNTNTTVIKEDPIKEPTKRKTEVQQELTNVHTKKARKKKKKKKN</sequence>
<evidence type="ECO:0000256" key="2">
    <source>
        <dbReference type="ARBA" id="ARBA00004496"/>
    </source>
</evidence>
<dbReference type="InterPro" id="IPR033771">
    <property type="entry name" value="Rrp44_CSD1"/>
</dbReference>
<keyword evidence="5" id="KW-0963">Cytoplasm</keyword>
<keyword evidence="11 21" id="KW-0269">Exonuclease</keyword>
<dbReference type="GO" id="GO:0000177">
    <property type="term" value="C:cytoplasmic exosome (RNase complex)"/>
    <property type="evidence" value="ECO:0007669"/>
    <property type="project" value="TreeGrafter"/>
</dbReference>
<comment type="cofactor">
    <cofactor evidence="1">
        <name>Mg(2+)</name>
        <dbReference type="ChEBI" id="CHEBI:18420"/>
    </cofactor>
</comment>
<evidence type="ECO:0000256" key="10">
    <source>
        <dbReference type="ARBA" id="ARBA00022835"/>
    </source>
</evidence>
<organism evidence="20 21">
    <name type="scientific">Pogonomyrmex barbatus</name>
    <name type="common">red harvester ant</name>
    <dbReference type="NCBI Taxonomy" id="144034"/>
    <lineage>
        <taxon>Eukaryota</taxon>
        <taxon>Metazoa</taxon>
        <taxon>Ecdysozoa</taxon>
        <taxon>Arthropoda</taxon>
        <taxon>Hexapoda</taxon>
        <taxon>Insecta</taxon>
        <taxon>Pterygota</taxon>
        <taxon>Neoptera</taxon>
        <taxon>Endopterygota</taxon>
        <taxon>Hymenoptera</taxon>
        <taxon>Apocrita</taxon>
        <taxon>Aculeata</taxon>
        <taxon>Formicoidea</taxon>
        <taxon>Formicidae</taxon>
        <taxon>Myrmicinae</taxon>
        <taxon>Pogonomyrmex</taxon>
    </lineage>
</organism>
<comment type="similarity">
    <text evidence="4 16">Belongs to the RNR ribonuclease family.</text>
</comment>
<dbReference type="Gene3D" id="2.40.50.700">
    <property type="match status" value="1"/>
</dbReference>
<dbReference type="RefSeq" id="XP_011633997.1">
    <property type="nucleotide sequence ID" value="XM_011635695.2"/>
</dbReference>
<dbReference type="InterPro" id="IPR041505">
    <property type="entry name" value="Dis3_CSD2"/>
</dbReference>
<dbReference type="PANTHER" id="PTHR23355:SF35">
    <property type="entry name" value="EXOSOME COMPLEX EXONUCLEASE RRP44"/>
    <property type="match status" value="1"/>
</dbReference>
<keyword evidence="8" id="KW-0255">Endonuclease</keyword>
<evidence type="ECO:0000256" key="6">
    <source>
        <dbReference type="ARBA" id="ARBA00022552"/>
    </source>
</evidence>
<evidence type="ECO:0000256" key="7">
    <source>
        <dbReference type="ARBA" id="ARBA00022722"/>
    </source>
</evidence>
<protein>
    <recommendedName>
        <fullName evidence="14">Protein DIS3 homolog</fullName>
    </recommendedName>
    <alternativeName>
        <fullName evidence="15">Ribosomal RNA-processing protein 44</fullName>
    </alternativeName>
</protein>
<dbReference type="GeneID" id="105425108"/>
<dbReference type="KEGG" id="pbar:105425108"/>
<dbReference type="FunFam" id="3.40.50.1010:FF:000010">
    <property type="entry name" value="Exosome complex exonuclease DIS3"/>
    <property type="match status" value="1"/>
</dbReference>
<keyword evidence="10" id="KW-0271">Exosome</keyword>
<dbReference type="FunFam" id="2.40.50.140:FF:000125">
    <property type="entry name" value="exosome complex exonuclease RRP44 isoform X1"/>
    <property type="match status" value="1"/>
</dbReference>
<dbReference type="GO" id="GO:0071031">
    <property type="term" value="P:nuclear mRNA surveillance of mRNA 3'-end processing"/>
    <property type="evidence" value="ECO:0007669"/>
    <property type="project" value="TreeGrafter"/>
</dbReference>
<evidence type="ECO:0000256" key="3">
    <source>
        <dbReference type="ARBA" id="ARBA00004604"/>
    </source>
</evidence>
<gene>
    <name evidence="21" type="primary">LOC105425108</name>
</gene>
<dbReference type="GO" id="GO:0006364">
    <property type="term" value="P:rRNA processing"/>
    <property type="evidence" value="ECO:0007669"/>
    <property type="project" value="UniProtKB-KW"/>
</dbReference>
<keyword evidence="9" id="KW-0378">Hydrolase</keyword>
<evidence type="ECO:0000256" key="1">
    <source>
        <dbReference type="ARBA" id="ARBA00001946"/>
    </source>
</evidence>
<evidence type="ECO:0000313" key="20">
    <source>
        <dbReference type="Proteomes" id="UP000504615"/>
    </source>
</evidence>
<dbReference type="Pfam" id="PF00773">
    <property type="entry name" value="RNB"/>
    <property type="match status" value="1"/>
</dbReference>
<dbReference type="InterPro" id="IPR022966">
    <property type="entry name" value="RNase_II/R_CS"/>
</dbReference>
<name>A0A6I9W2A8_9HYME</name>
<comment type="subcellular location">
    <subcellularLocation>
        <location evidence="2">Cytoplasm</location>
    </subcellularLocation>
    <subcellularLocation>
        <location evidence="3">Nucleus</location>
        <location evidence="3">Nucleolus</location>
    </subcellularLocation>
</comment>
<feature type="domain" description="PIN" evidence="18">
    <location>
        <begin position="64"/>
        <end position="180"/>
    </location>
</feature>
<keyword evidence="6" id="KW-0698">rRNA processing</keyword>
<dbReference type="Pfam" id="PF13638">
    <property type="entry name" value="PIN_4"/>
    <property type="match status" value="1"/>
</dbReference>
<evidence type="ECO:0000256" key="14">
    <source>
        <dbReference type="ARBA" id="ARBA00077221"/>
    </source>
</evidence>
<dbReference type="InterPro" id="IPR012340">
    <property type="entry name" value="NA-bd_OB-fold"/>
</dbReference>
<evidence type="ECO:0000259" key="18">
    <source>
        <dbReference type="SMART" id="SM00670"/>
    </source>
</evidence>
<evidence type="ECO:0000256" key="5">
    <source>
        <dbReference type="ARBA" id="ARBA00022490"/>
    </source>
</evidence>
<keyword evidence="12" id="KW-0694">RNA-binding</keyword>
<accession>A0A6I9W2A8</accession>
<dbReference type="GO" id="GO:0071034">
    <property type="term" value="P:CUT catabolic process"/>
    <property type="evidence" value="ECO:0007669"/>
    <property type="project" value="UniProtKB-ARBA"/>
</dbReference>
<evidence type="ECO:0000256" key="16">
    <source>
        <dbReference type="RuleBase" id="RU003901"/>
    </source>
</evidence>
<dbReference type="GO" id="GO:0005730">
    <property type="term" value="C:nucleolus"/>
    <property type="evidence" value="ECO:0007669"/>
    <property type="project" value="UniProtKB-SubCell"/>
</dbReference>
<dbReference type="GO" id="GO:0004519">
    <property type="term" value="F:endonuclease activity"/>
    <property type="evidence" value="ECO:0007669"/>
    <property type="project" value="UniProtKB-KW"/>
</dbReference>
<evidence type="ECO:0000256" key="4">
    <source>
        <dbReference type="ARBA" id="ARBA00005785"/>
    </source>
</evidence>
<dbReference type="CDD" id="cd09862">
    <property type="entry name" value="PIN_Rrp44-like"/>
    <property type="match status" value="1"/>
</dbReference>
<keyword evidence="7" id="KW-0540">Nuclease</keyword>
<dbReference type="GO" id="GO:0016075">
    <property type="term" value="P:rRNA catabolic process"/>
    <property type="evidence" value="ECO:0007669"/>
    <property type="project" value="TreeGrafter"/>
</dbReference>
<dbReference type="Proteomes" id="UP000504615">
    <property type="component" value="Unplaced"/>
</dbReference>
<dbReference type="GO" id="GO:0003723">
    <property type="term" value="F:RNA binding"/>
    <property type="evidence" value="ECO:0007669"/>
    <property type="project" value="UniProtKB-KW"/>
</dbReference>
<feature type="compositionally biased region" description="Basic and acidic residues" evidence="17">
    <location>
        <begin position="940"/>
        <end position="955"/>
    </location>
</feature>
<dbReference type="InterPro" id="IPR050180">
    <property type="entry name" value="RNR_Ribonuclease"/>
</dbReference>
<dbReference type="Gene3D" id="2.40.50.140">
    <property type="entry name" value="Nucleic acid-binding proteins"/>
    <property type="match status" value="1"/>
</dbReference>
<dbReference type="AlphaFoldDB" id="A0A6I9W2A8"/>
<dbReference type="Pfam" id="PF17216">
    <property type="entry name" value="Rrp44_CSD1"/>
    <property type="match status" value="1"/>
</dbReference>
<dbReference type="Gene3D" id="3.40.50.1010">
    <property type="entry name" value="5'-nuclease"/>
    <property type="match status" value="1"/>
</dbReference>
<dbReference type="Pfam" id="PF17849">
    <property type="entry name" value="OB_Dis3"/>
    <property type="match status" value="1"/>
</dbReference>
<keyword evidence="13" id="KW-0539">Nucleus</keyword>
<dbReference type="SMART" id="SM00670">
    <property type="entry name" value="PINc"/>
    <property type="match status" value="1"/>
</dbReference>
<dbReference type="InterPro" id="IPR033770">
    <property type="entry name" value="RRP44_S1"/>
</dbReference>
<evidence type="ECO:0000256" key="12">
    <source>
        <dbReference type="ARBA" id="ARBA00022884"/>
    </source>
</evidence>
<dbReference type="PANTHER" id="PTHR23355">
    <property type="entry name" value="RIBONUCLEASE"/>
    <property type="match status" value="1"/>
</dbReference>
<evidence type="ECO:0000313" key="21">
    <source>
        <dbReference type="RefSeq" id="XP_011633997.1"/>
    </source>
</evidence>
<keyword evidence="20" id="KW-1185">Reference proteome</keyword>
<dbReference type="SUPFAM" id="SSF88723">
    <property type="entry name" value="PIN domain-like"/>
    <property type="match status" value="1"/>
</dbReference>
<dbReference type="GO" id="GO:0000175">
    <property type="term" value="F:3'-5'-RNA exonuclease activity"/>
    <property type="evidence" value="ECO:0007669"/>
    <property type="project" value="UniProtKB-ARBA"/>
</dbReference>
<dbReference type="GO" id="GO:0000176">
    <property type="term" value="C:nuclear exosome (RNase complex)"/>
    <property type="evidence" value="ECO:0007669"/>
    <property type="project" value="TreeGrafter"/>
</dbReference>
<evidence type="ECO:0000256" key="9">
    <source>
        <dbReference type="ARBA" id="ARBA00022801"/>
    </source>
</evidence>
<dbReference type="PROSITE" id="PS01175">
    <property type="entry name" value="RIBONUCLEASE_II"/>
    <property type="match status" value="1"/>
</dbReference>
<dbReference type="SUPFAM" id="SSF50249">
    <property type="entry name" value="Nucleic acid-binding proteins"/>
    <property type="match status" value="3"/>
</dbReference>
<dbReference type="InterPro" id="IPR002716">
    <property type="entry name" value="PIN_dom"/>
</dbReference>
<evidence type="ECO:0000256" key="15">
    <source>
        <dbReference type="ARBA" id="ARBA00077930"/>
    </source>
</evidence>
<feature type="domain" description="RNB" evidence="19">
    <location>
        <begin position="459"/>
        <end position="791"/>
    </location>
</feature>
<feature type="compositionally biased region" description="Basic residues" evidence="17">
    <location>
        <begin position="963"/>
        <end position="976"/>
    </location>
</feature>
<dbReference type="CTD" id="22894"/>
<dbReference type="Gene3D" id="2.40.50.690">
    <property type="match status" value="1"/>
</dbReference>
<dbReference type="FunFam" id="2.40.50.700:FF:000001">
    <property type="entry name" value="Exosome complex exonuclease exoribonuclease (Rrp44)"/>
    <property type="match status" value="1"/>
</dbReference>
<feature type="region of interest" description="Disordered" evidence="17">
    <location>
        <begin position="939"/>
        <end position="976"/>
    </location>
</feature>
<dbReference type="InterPro" id="IPR029060">
    <property type="entry name" value="PIN-like_dom_sf"/>
</dbReference>
<dbReference type="SMART" id="SM00955">
    <property type="entry name" value="RNB"/>
    <property type="match status" value="1"/>
</dbReference>
<evidence type="ECO:0000259" key="19">
    <source>
        <dbReference type="SMART" id="SM00955"/>
    </source>
</evidence>